<feature type="compositionally biased region" description="Basic and acidic residues" evidence="1">
    <location>
        <begin position="70"/>
        <end position="87"/>
    </location>
</feature>
<evidence type="ECO:0000256" key="1">
    <source>
        <dbReference type="SAM" id="MobiDB-lite"/>
    </source>
</evidence>
<evidence type="ECO:0008006" key="4">
    <source>
        <dbReference type="Google" id="ProtNLM"/>
    </source>
</evidence>
<name>A0A9J6AAA8_SOLCO</name>
<dbReference type="AlphaFoldDB" id="A0A9J6AAA8"/>
<dbReference type="PANTHER" id="PTHR48449">
    <property type="entry name" value="DUF1985 DOMAIN-CONTAINING PROTEIN"/>
    <property type="match status" value="1"/>
</dbReference>
<evidence type="ECO:0000313" key="3">
    <source>
        <dbReference type="Proteomes" id="UP000824120"/>
    </source>
</evidence>
<keyword evidence="3" id="KW-1185">Reference proteome</keyword>
<reference evidence="2 3" key="1">
    <citation type="submission" date="2020-09" db="EMBL/GenBank/DDBJ databases">
        <title>De no assembly of potato wild relative species, Solanum commersonii.</title>
        <authorList>
            <person name="Cho K."/>
        </authorList>
    </citation>
    <scope>NUCLEOTIDE SEQUENCE [LARGE SCALE GENOMIC DNA]</scope>
    <source>
        <strain evidence="2">LZ3.2</strain>
        <tissue evidence="2">Leaf</tissue>
    </source>
</reference>
<accession>A0A9J6AAA8</accession>
<dbReference type="PANTHER" id="PTHR48449:SF1">
    <property type="entry name" value="DUF1985 DOMAIN-CONTAINING PROTEIN"/>
    <property type="match status" value="1"/>
</dbReference>
<organism evidence="2 3">
    <name type="scientific">Solanum commersonii</name>
    <name type="common">Commerson's wild potato</name>
    <name type="synonym">Commerson's nightshade</name>
    <dbReference type="NCBI Taxonomy" id="4109"/>
    <lineage>
        <taxon>Eukaryota</taxon>
        <taxon>Viridiplantae</taxon>
        <taxon>Streptophyta</taxon>
        <taxon>Embryophyta</taxon>
        <taxon>Tracheophyta</taxon>
        <taxon>Spermatophyta</taxon>
        <taxon>Magnoliopsida</taxon>
        <taxon>eudicotyledons</taxon>
        <taxon>Gunneridae</taxon>
        <taxon>Pentapetalae</taxon>
        <taxon>asterids</taxon>
        <taxon>lamiids</taxon>
        <taxon>Solanales</taxon>
        <taxon>Solanaceae</taxon>
        <taxon>Solanoideae</taxon>
        <taxon>Solaneae</taxon>
        <taxon>Solanum</taxon>
    </lineage>
</organism>
<comment type="caution">
    <text evidence="2">The sequence shown here is derived from an EMBL/GenBank/DDBJ whole genome shotgun (WGS) entry which is preliminary data.</text>
</comment>
<feature type="region of interest" description="Disordered" evidence="1">
    <location>
        <begin position="1"/>
        <end position="94"/>
    </location>
</feature>
<proteinExistence type="predicted"/>
<sequence>MAKTRGGIIKRYDPNTSKNKKRKAKEVSKVSKKKKSVVEEHESNSYSATMTKIDNYQDSGAQSSDDVESSNDKSESEYESSRDTHTSDEDEDPLSLPICAKDIFDKSYDLKTWIDEVGSFPAKNSVRARMVVYRDLINLLSEVFNETGNASYALYGFPWAFLVWIYEVFPHLGKYAKKSLDSPLPIPRLIRWHTANNDNIIEGDPFKSKGKSTKVVHPYLTPTVRETKKNYLTTLYPYMDEVKDTFLDVLKANSKGETVFTSSVENIKDEYLSDHNPN</sequence>
<feature type="compositionally biased region" description="Basic residues" evidence="1">
    <location>
        <begin position="18"/>
        <end position="35"/>
    </location>
</feature>
<feature type="compositionally biased region" description="Polar residues" evidence="1">
    <location>
        <begin position="46"/>
        <end position="64"/>
    </location>
</feature>
<dbReference type="OrthoDB" id="1194650at2759"/>
<evidence type="ECO:0000313" key="2">
    <source>
        <dbReference type="EMBL" id="KAG5621409.1"/>
    </source>
</evidence>
<dbReference type="Proteomes" id="UP000824120">
    <property type="component" value="Chromosome 2"/>
</dbReference>
<gene>
    <name evidence="2" type="ORF">H5410_006627</name>
</gene>
<protein>
    <recommendedName>
        <fullName evidence="4">Ulp1 protease family, C-terminal catalytic domain containing protein</fullName>
    </recommendedName>
</protein>
<dbReference type="EMBL" id="JACXVP010000002">
    <property type="protein sequence ID" value="KAG5621409.1"/>
    <property type="molecule type" value="Genomic_DNA"/>
</dbReference>